<comment type="caution">
    <text evidence="2">The sequence shown here is derived from an EMBL/GenBank/DDBJ whole genome shotgun (WGS) entry which is preliminary data.</text>
</comment>
<dbReference type="EMBL" id="JBBUTF010000028">
    <property type="protein sequence ID" value="MEK8028698.1"/>
    <property type="molecule type" value="Genomic_DNA"/>
</dbReference>
<evidence type="ECO:0000259" key="1">
    <source>
        <dbReference type="PROSITE" id="PS51352"/>
    </source>
</evidence>
<accession>A0ABU9BGQ1</accession>
<gene>
    <name evidence="2" type="ORF">AACH11_22290</name>
</gene>
<dbReference type="Pfam" id="PF00085">
    <property type="entry name" value="Thioredoxin"/>
    <property type="match status" value="1"/>
</dbReference>
<sequence length="133" mass="13815">MSAAVPAAASAPAGDWLVACLCAGWCNTCVAYQGVMAEVARAHPGLRFAWIDIEDDADALGDEALDIETFPTLMVLHDGRPRFHGTLLPHAATLERLLQALRDGALAPGAAAEVGPAMAAAVWQLGSQRPLAS</sequence>
<evidence type="ECO:0000313" key="2">
    <source>
        <dbReference type="EMBL" id="MEK8028698.1"/>
    </source>
</evidence>
<dbReference type="PROSITE" id="PS51352">
    <property type="entry name" value="THIOREDOXIN_2"/>
    <property type="match status" value="1"/>
</dbReference>
<dbReference type="RefSeq" id="WP_341376484.1">
    <property type="nucleotide sequence ID" value="NZ_JBBUTF010000028.1"/>
</dbReference>
<proteinExistence type="predicted"/>
<dbReference type="SUPFAM" id="SSF52833">
    <property type="entry name" value="Thioredoxin-like"/>
    <property type="match status" value="1"/>
</dbReference>
<dbReference type="InterPro" id="IPR036249">
    <property type="entry name" value="Thioredoxin-like_sf"/>
</dbReference>
<keyword evidence="3" id="KW-1185">Reference proteome</keyword>
<dbReference type="Gene3D" id="3.40.30.10">
    <property type="entry name" value="Glutaredoxin"/>
    <property type="match status" value="1"/>
</dbReference>
<dbReference type="CDD" id="cd02947">
    <property type="entry name" value="TRX_family"/>
    <property type="match status" value="1"/>
</dbReference>
<reference evidence="2 3" key="1">
    <citation type="submission" date="2024-04" db="EMBL/GenBank/DDBJ databases">
        <title>Novel species of the genus Ideonella isolated from streams.</title>
        <authorList>
            <person name="Lu H."/>
        </authorList>
    </citation>
    <scope>NUCLEOTIDE SEQUENCE [LARGE SCALE GENOMIC DNA]</scope>
    <source>
        <strain evidence="2 3">BYS139W</strain>
    </source>
</reference>
<feature type="domain" description="Thioredoxin" evidence="1">
    <location>
        <begin position="1"/>
        <end position="103"/>
    </location>
</feature>
<organism evidence="2 3">
    <name type="scientific">Pseudaquabacterium rugosum</name>
    <dbReference type="NCBI Taxonomy" id="2984194"/>
    <lineage>
        <taxon>Bacteria</taxon>
        <taxon>Pseudomonadati</taxon>
        <taxon>Pseudomonadota</taxon>
        <taxon>Betaproteobacteria</taxon>
        <taxon>Burkholderiales</taxon>
        <taxon>Sphaerotilaceae</taxon>
        <taxon>Pseudaquabacterium</taxon>
    </lineage>
</organism>
<dbReference type="InterPro" id="IPR013766">
    <property type="entry name" value="Thioredoxin_domain"/>
</dbReference>
<name>A0ABU9BGQ1_9BURK</name>
<protein>
    <submittedName>
        <fullName evidence="2">Thioredoxin family protein</fullName>
    </submittedName>
</protein>
<dbReference type="Proteomes" id="UP001368500">
    <property type="component" value="Unassembled WGS sequence"/>
</dbReference>
<evidence type="ECO:0000313" key="3">
    <source>
        <dbReference type="Proteomes" id="UP001368500"/>
    </source>
</evidence>